<protein>
    <submittedName>
        <fullName evidence="2">Uncharacterized protein</fullName>
    </submittedName>
</protein>
<evidence type="ECO:0000256" key="1">
    <source>
        <dbReference type="SAM" id="MobiDB-lite"/>
    </source>
</evidence>
<accession>A0AAD7WEY3</accession>
<gene>
    <name evidence="2" type="ORF">AAFF_G00045520</name>
</gene>
<feature type="compositionally biased region" description="Polar residues" evidence="1">
    <location>
        <begin position="11"/>
        <end position="22"/>
    </location>
</feature>
<proteinExistence type="predicted"/>
<evidence type="ECO:0000313" key="2">
    <source>
        <dbReference type="EMBL" id="KAJ8394542.1"/>
    </source>
</evidence>
<keyword evidence="3" id="KW-1185">Reference proteome</keyword>
<dbReference type="EMBL" id="JAINUG010000125">
    <property type="protein sequence ID" value="KAJ8394542.1"/>
    <property type="molecule type" value="Genomic_DNA"/>
</dbReference>
<sequence>MNGYDCEPMTAGTNNHNVSSETPFPWPLPPDLSLSRSDLLSPGAGGNGMDALSLAGLWSVYSSCLFGGLVNDVLNSLWDMCPIPWGRRGLARLCSLHPAPPQPAHRPLASSPSSWQPLGHLSPSPRLISECQFQLCIRHPLQRGDTPPFLMILFCL</sequence>
<reference evidence="2" key="1">
    <citation type="journal article" date="2023" name="Science">
        <title>Genome structures resolve the early diversification of teleost fishes.</title>
        <authorList>
            <person name="Parey E."/>
            <person name="Louis A."/>
            <person name="Montfort J."/>
            <person name="Bouchez O."/>
            <person name="Roques C."/>
            <person name="Iampietro C."/>
            <person name="Lluch J."/>
            <person name="Castinel A."/>
            <person name="Donnadieu C."/>
            <person name="Desvignes T."/>
            <person name="Floi Bucao C."/>
            <person name="Jouanno E."/>
            <person name="Wen M."/>
            <person name="Mejri S."/>
            <person name="Dirks R."/>
            <person name="Jansen H."/>
            <person name="Henkel C."/>
            <person name="Chen W.J."/>
            <person name="Zahm M."/>
            <person name="Cabau C."/>
            <person name="Klopp C."/>
            <person name="Thompson A.W."/>
            <person name="Robinson-Rechavi M."/>
            <person name="Braasch I."/>
            <person name="Lecointre G."/>
            <person name="Bobe J."/>
            <person name="Postlethwait J.H."/>
            <person name="Berthelot C."/>
            <person name="Roest Crollius H."/>
            <person name="Guiguen Y."/>
        </authorList>
    </citation>
    <scope>NUCLEOTIDE SEQUENCE</scope>
    <source>
        <strain evidence="2">NC1722</strain>
    </source>
</reference>
<feature type="region of interest" description="Disordered" evidence="1">
    <location>
        <begin position="1"/>
        <end position="22"/>
    </location>
</feature>
<organism evidence="2 3">
    <name type="scientific">Aldrovandia affinis</name>
    <dbReference type="NCBI Taxonomy" id="143900"/>
    <lineage>
        <taxon>Eukaryota</taxon>
        <taxon>Metazoa</taxon>
        <taxon>Chordata</taxon>
        <taxon>Craniata</taxon>
        <taxon>Vertebrata</taxon>
        <taxon>Euteleostomi</taxon>
        <taxon>Actinopterygii</taxon>
        <taxon>Neopterygii</taxon>
        <taxon>Teleostei</taxon>
        <taxon>Notacanthiformes</taxon>
        <taxon>Halosauridae</taxon>
        <taxon>Aldrovandia</taxon>
    </lineage>
</organism>
<name>A0AAD7WEY3_9TELE</name>
<dbReference type="AlphaFoldDB" id="A0AAD7WEY3"/>
<dbReference type="Proteomes" id="UP001221898">
    <property type="component" value="Unassembled WGS sequence"/>
</dbReference>
<evidence type="ECO:0000313" key="3">
    <source>
        <dbReference type="Proteomes" id="UP001221898"/>
    </source>
</evidence>
<comment type="caution">
    <text evidence="2">The sequence shown here is derived from an EMBL/GenBank/DDBJ whole genome shotgun (WGS) entry which is preliminary data.</text>
</comment>